<evidence type="ECO:0000256" key="1">
    <source>
        <dbReference type="SAM" id="SignalP"/>
    </source>
</evidence>
<dbReference type="AlphaFoldDB" id="A0A4Z2DQ18"/>
<name>A0A4Z2DQ18_SCHJA</name>
<keyword evidence="1" id="KW-0732">Signal</keyword>
<proteinExistence type="predicted"/>
<feature type="chain" id="PRO_5036130391" evidence="1">
    <location>
        <begin position="24"/>
        <end position="188"/>
    </location>
</feature>
<feature type="signal peptide" evidence="1">
    <location>
        <begin position="1"/>
        <end position="23"/>
    </location>
</feature>
<dbReference type="EMBL" id="SKCS01000070">
    <property type="protein sequence ID" value="TNN18623.1"/>
    <property type="molecule type" value="Genomic_DNA"/>
</dbReference>
<reference evidence="2 3" key="1">
    <citation type="submission" date="2019-03" db="EMBL/GenBank/DDBJ databases">
        <title>An improved genome assembly of the fluke Schistosoma japonicum.</title>
        <authorList>
            <person name="Hu W."/>
            <person name="Luo F."/>
            <person name="Yin M."/>
            <person name="Mo X."/>
            <person name="Sun C."/>
            <person name="Wu Q."/>
            <person name="Zhu B."/>
            <person name="Xiang M."/>
            <person name="Wang J."/>
            <person name="Wang Y."/>
            <person name="Zhang T."/>
            <person name="Xu B."/>
            <person name="Zheng H."/>
            <person name="Feng Z."/>
        </authorList>
    </citation>
    <scope>NUCLEOTIDE SEQUENCE [LARGE SCALE GENOMIC DNA]</scope>
    <source>
        <strain evidence="2">HuSjv2</strain>
        <tissue evidence="2">Worms</tissue>
    </source>
</reference>
<protein>
    <submittedName>
        <fullName evidence="2">Uncharacterized protein</fullName>
    </submittedName>
</protein>
<accession>A0A4Z2DQ18</accession>
<comment type="caution">
    <text evidence="2">The sequence shown here is derived from an EMBL/GenBank/DDBJ whole genome shotgun (WGS) entry which is preliminary data.</text>
</comment>
<dbReference type="Proteomes" id="UP000311919">
    <property type="component" value="Unassembled WGS sequence"/>
</dbReference>
<feature type="non-terminal residue" evidence="2">
    <location>
        <position position="1"/>
    </location>
</feature>
<evidence type="ECO:0000313" key="3">
    <source>
        <dbReference type="Proteomes" id="UP000311919"/>
    </source>
</evidence>
<keyword evidence="3" id="KW-1185">Reference proteome</keyword>
<evidence type="ECO:0000313" key="2">
    <source>
        <dbReference type="EMBL" id="TNN18623.1"/>
    </source>
</evidence>
<sequence length="188" mass="21715">VKMMLLLLVYINMSLMLIHESTQFKNSEADKMKLKRNTERIESALLSKLPVIQILERQIAAEIGAMNNDLKKFNRSIDGYANCVRTNSISLRGINYAEVMLIIIKSEIVIGTDYYNSTLTTSSNCLNKIKDKYQEDISKHGMDTCHQLANPNPHGLNKLRNLIVEYYDEIFSYNVWFDIKNVLKYIVN</sequence>
<dbReference type="EMBL" id="SKCS01000070">
    <property type="protein sequence ID" value="TNN18624.1"/>
    <property type="molecule type" value="Genomic_DNA"/>
</dbReference>
<organism evidence="2 3">
    <name type="scientific">Schistosoma japonicum</name>
    <name type="common">Blood fluke</name>
    <dbReference type="NCBI Taxonomy" id="6182"/>
    <lineage>
        <taxon>Eukaryota</taxon>
        <taxon>Metazoa</taxon>
        <taxon>Spiralia</taxon>
        <taxon>Lophotrochozoa</taxon>
        <taxon>Platyhelminthes</taxon>
        <taxon>Trematoda</taxon>
        <taxon>Digenea</taxon>
        <taxon>Strigeidida</taxon>
        <taxon>Schistosomatoidea</taxon>
        <taxon>Schistosomatidae</taxon>
        <taxon>Schistosoma</taxon>
    </lineage>
</organism>
<gene>
    <name evidence="2" type="ORF">EWB00_010100</name>
</gene>